<dbReference type="RefSeq" id="WP_101622651.1">
    <property type="nucleotide sequence ID" value="NZ_NMWT01000023.1"/>
</dbReference>
<keyword evidence="2" id="KW-1185">Reference proteome</keyword>
<name>A0A2N5IZZ0_9BIFI</name>
<dbReference type="OrthoDB" id="2183194at2"/>
<dbReference type="AlphaFoldDB" id="A0A2N5IZZ0"/>
<evidence type="ECO:0000313" key="1">
    <source>
        <dbReference type="EMBL" id="PLS27530.1"/>
    </source>
</evidence>
<gene>
    <name evidence="1" type="ORF">Uis4E_1562</name>
</gene>
<accession>A0A2N5IZZ0</accession>
<sequence>MGEVTSALSTYYGFSTSASDALISMHDSFDKATKAAQENGQTLDLNTEAGRNNQSALNDIADSAMKAAEAQARNGSSMDEINDTLNTAKEKYIEAAQAMGMTPEAAEAAATAAGLSSDEFERLAKSIGMVPDSKIVNVNADTGEAEGQLQQLGVTVETLPDGTVKIGGDNKDAIAAIAAVNGLPVDSKTGTVTLDSSQYDIALAIANGATIDPKTGYLVGDGSDLLAKVAEANGWKIDQKTGRISGDNGPFKAAAKAVENTKIKDKTISVGADTSSFWGSVNSILGKVFSVNVAAKESKAHGGIIGYATGGQIGGKGIPKYAGGGYPSGLLGGIGSKVSDSNLIWASRGEYMMKARAVDHYGVGFMDSVNAMRYTPGEKIAAAPVFYQQPNTTLIESNQAVVAELRAFREEIGPTIAAYAPTIGKRDFQRLTKEALR</sequence>
<dbReference type="Proteomes" id="UP000235034">
    <property type="component" value="Unassembled WGS sequence"/>
</dbReference>
<reference evidence="1 2" key="1">
    <citation type="submission" date="2017-07" db="EMBL/GenBank/DDBJ databases">
        <title>Bifidobacterium novel species.</title>
        <authorList>
            <person name="Lugli G.A."/>
            <person name="Milani C."/>
            <person name="Duranti S."/>
            <person name="Mangifesta M."/>
        </authorList>
    </citation>
    <scope>NUCLEOTIDE SEQUENCE [LARGE SCALE GENOMIC DNA]</scope>
    <source>
        <strain evidence="1 2">77</strain>
    </source>
</reference>
<proteinExistence type="predicted"/>
<evidence type="ECO:0000313" key="2">
    <source>
        <dbReference type="Proteomes" id="UP000235034"/>
    </source>
</evidence>
<dbReference type="EMBL" id="NMWT01000023">
    <property type="protein sequence ID" value="PLS27530.1"/>
    <property type="molecule type" value="Genomic_DNA"/>
</dbReference>
<comment type="caution">
    <text evidence="1">The sequence shown here is derived from an EMBL/GenBank/DDBJ whole genome shotgun (WGS) entry which is preliminary data.</text>
</comment>
<organism evidence="1 2">
    <name type="scientific">Bifidobacterium parmae</name>
    <dbReference type="NCBI Taxonomy" id="361854"/>
    <lineage>
        <taxon>Bacteria</taxon>
        <taxon>Bacillati</taxon>
        <taxon>Actinomycetota</taxon>
        <taxon>Actinomycetes</taxon>
        <taxon>Bifidobacteriales</taxon>
        <taxon>Bifidobacteriaceae</taxon>
        <taxon>Bifidobacterium</taxon>
    </lineage>
</organism>
<protein>
    <submittedName>
        <fullName evidence="1">Phage tail tape measure protein</fullName>
    </submittedName>
</protein>